<proteinExistence type="predicted"/>
<evidence type="ECO:0000256" key="1">
    <source>
        <dbReference type="SAM" id="MobiDB-lite"/>
    </source>
</evidence>
<dbReference type="GeneID" id="66827445"/>
<gene>
    <name evidence="3" type="ORF">NCTC9381_05692</name>
</gene>
<feature type="region of interest" description="Disordered" evidence="1">
    <location>
        <begin position="1"/>
        <end position="28"/>
    </location>
</feature>
<keyword evidence="4" id="KW-1185">Reference proteome</keyword>
<protein>
    <recommendedName>
        <fullName evidence="2">Biofilm-associated protein BapA-like prefix-like domain-containing protein</fullName>
    </recommendedName>
</protein>
<sequence length="1366" mass="143581">MAFSGTGRATVISLKSGHPLSQSTEGKSQSILSEPALITLQSSPSQISSFQKQGDDLILNLHESDTLRYQNFFTEVAGQQSKMLFQQGSLFQEAQFSTDVSGDAQTVTTLTPVWQSPASATSPMPFPASPESDPALSVVESSQSQILIPSGTPLNGAAVALRATTSEADSTLTLTPQVESATASDAPATSDAMKASPIPLPALTLDPVTGDNAVSYQEGIYGIIFTGSAAHLPSGTPVELTLDGRTWQGSVYQDQWQVQLSDSDVKTIKDGNYTIQVSATDLNRNSTSLSQNLLLITHYNSSNPKVTVNDITLADAVQHDGQTWYVISGTLEAPLPLKTFAVQVSDTFHWNYAVVEADGSWRAEISASELSQGGNFLSFGVLDGAGNWFEQSGNVTADLITPVEGGNGVPPVIDDNPTDGGTPIPPVSTPPSLTINSFTGDGVLSAEEKLSPQTFSGTTANLAAESTLTIMLNGQTYTTTLAADGSWSVTLPSADLQVLPVGSNHISVTFENSVGGTTTANKVITVEASAPPSDAIPPQPTIETPFVDGFMNAHERFEPVTLSGSTGVTGAGQKIDLTVDGVHYAGAVDSLGNWLVSLSTGQLMEADLAEGSHSVTLTATDRWGQSGITETTFITDTQDPLVTINTLAGDGVIDSHEISSPLVISGRGEAGRTIEVSFGASHWSGIVDQNGQWQFSVPAETLQGMEEGSYRAIAETTDEAGNKGYASAGVQIFATEALPQLTLDPITGDNAVSYQEGIYGIIFTGTAAHLPSGTPVELTLDGRTWQGSVYQNQWQVQLSDSDVKTIKDGNHTIQVSATDLNGNSTSLSQNLLLITHYNSSNPKVTVNDITLADAVQHDGQTWYVISGTLEAPLPLKTFAVQVSDTFHWNYAVVEADGSWRAEISASELSQGGNFLSFGVLDGAGNWFEQSGYVTADLTSPVSDNSGDPLPPVTPDNPTDGSNTTPVVDITGQPAPEIDTPFGDGWLNRAEKKEGSMLTGTTGVTGSGQTVSVIIGGKHHNAAVSDDGHWSLPLAPGTMKTGFGKGQHDIVVTASDAAGHTATITTSYQVDVCAPKIAFTHLTEGQQINLASSHDQHVSGTGEAGDIVTVRPGDHQWQTSVTSKGTWAVQLETLDALTPEPGEHRITATIRDAAGNVNHVSQNVELYMAEPQPKLSIATAAQDNLTNATTVISSNTEDGSNSESHSAITLEHASLHPDMADNLHLSGTVNSETLTLLYSNLHTSLNGAADDDSFQLNGAHEAFDFATLGLRSGNAEVINLGAYSSNSVNLGQKEPLPMNDNASESPTIKDADGNVVTLSNIEGGVWSEDGQRISNGQQYDLYHNASASHEGSLADILMQHNLHLQLA</sequence>
<dbReference type="InterPro" id="IPR048051">
    <property type="entry name" value="BapA-like_prefix-like"/>
</dbReference>
<evidence type="ECO:0000259" key="2">
    <source>
        <dbReference type="Pfam" id="PF22783"/>
    </source>
</evidence>
<dbReference type="InterPro" id="IPR013783">
    <property type="entry name" value="Ig-like_fold"/>
</dbReference>
<dbReference type="EMBL" id="UGSO01000002">
    <property type="protein sequence ID" value="SUE06829.1"/>
    <property type="molecule type" value="Genomic_DNA"/>
</dbReference>
<feature type="compositionally biased region" description="Polar residues" evidence="1">
    <location>
        <begin position="955"/>
        <end position="964"/>
    </location>
</feature>
<name>A0A379LRS2_ENTAG</name>
<accession>A0A379LRS2</accession>
<feature type="region of interest" description="Disordered" evidence="1">
    <location>
        <begin position="937"/>
        <end position="964"/>
    </location>
</feature>
<feature type="region of interest" description="Disordered" evidence="1">
    <location>
        <begin position="411"/>
        <end position="430"/>
    </location>
</feature>
<dbReference type="NCBIfam" id="NF033677">
    <property type="entry name" value="biofilm_BapA_N"/>
    <property type="match status" value="1"/>
</dbReference>
<dbReference type="NCBIfam" id="NF033510">
    <property type="entry name" value="Ca_tandemer"/>
    <property type="match status" value="7"/>
</dbReference>
<feature type="compositionally biased region" description="Polar residues" evidence="1">
    <location>
        <begin position="19"/>
        <end position="28"/>
    </location>
</feature>
<dbReference type="Proteomes" id="UP000254640">
    <property type="component" value="Unassembled WGS sequence"/>
</dbReference>
<dbReference type="Gene3D" id="2.60.40.10">
    <property type="entry name" value="Immunoglobulins"/>
    <property type="match status" value="7"/>
</dbReference>
<dbReference type="RefSeq" id="WP_062759050.1">
    <property type="nucleotide sequence ID" value="NZ_CP077368.1"/>
</dbReference>
<reference evidence="3 4" key="1">
    <citation type="submission" date="2018-06" db="EMBL/GenBank/DDBJ databases">
        <authorList>
            <consortium name="Pathogen Informatics"/>
            <person name="Doyle S."/>
        </authorList>
    </citation>
    <scope>NUCLEOTIDE SEQUENCE [LARGE SCALE GENOMIC DNA]</scope>
    <source>
        <strain evidence="3 4">NCTC9381</strain>
    </source>
</reference>
<feature type="domain" description="Biofilm-associated protein BapA-like prefix-like" evidence="2">
    <location>
        <begin position="24"/>
        <end position="91"/>
    </location>
</feature>
<dbReference type="Pfam" id="PF22783">
    <property type="entry name" value="BapA_N"/>
    <property type="match status" value="1"/>
</dbReference>
<organism evidence="3 4">
    <name type="scientific">Enterobacter agglomerans</name>
    <name type="common">Erwinia herbicola</name>
    <name type="synonym">Pantoea agglomerans</name>
    <dbReference type="NCBI Taxonomy" id="549"/>
    <lineage>
        <taxon>Bacteria</taxon>
        <taxon>Pseudomonadati</taxon>
        <taxon>Pseudomonadota</taxon>
        <taxon>Gammaproteobacteria</taxon>
        <taxon>Enterobacterales</taxon>
        <taxon>Erwiniaceae</taxon>
        <taxon>Pantoea</taxon>
        <taxon>Pantoea agglomerans group</taxon>
    </lineage>
</organism>
<evidence type="ECO:0000313" key="3">
    <source>
        <dbReference type="EMBL" id="SUE06829.1"/>
    </source>
</evidence>
<evidence type="ECO:0000313" key="4">
    <source>
        <dbReference type="Proteomes" id="UP000254640"/>
    </source>
</evidence>